<protein>
    <submittedName>
        <fullName evidence="1">Uncharacterized protein</fullName>
    </submittedName>
</protein>
<evidence type="ECO:0000313" key="2">
    <source>
        <dbReference type="Proteomes" id="UP001208570"/>
    </source>
</evidence>
<dbReference type="EMBL" id="JAODUP010001890">
    <property type="protein sequence ID" value="KAK2139276.1"/>
    <property type="molecule type" value="Genomic_DNA"/>
</dbReference>
<name>A0AAD9IQW2_9ANNE</name>
<gene>
    <name evidence="1" type="ORF">LSH36_1895g00000</name>
</gene>
<dbReference type="PANTHER" id="PTHR46704:SF9">
    <property type="entry name" value="BHLH DOMAIN-CONTAINING PROTEIN"/>
    <property type="match status" value="1"/>
</dbReference>
<comment type="caution">
    <text evidence="1">The sequence shown here is derived from an EMBL/GenBank/DDBJ whole genome shotgun (WGS) entry which is preliminary data.</text>
</comment>
<evidence type="ECO:0000313" key="1">
    <source>
        <dbReference type="EMBL" id="KAK2139276.1"/>
    </source>
</evidence>
<sequence>MAMECRQQYVAVTYDIAVVKLVMQVQCMKAPLCDNVFIWFKRLRPILASAFQILHFSKFLELNGPIPESLTERIAELVNNPSPELMENIEGLIEYDNIMMRYPNRPDYSKWMVKNHLNLFNMEDNSHPGIKQVLCNGALSIRRTYKNLPRGAVELTLEKTINIDAALRHTGIAAFSHSDSALQRWMLTRSARSAIIGKLIAKAGLKSPDDVTKSLKTIPKNDIESTMNPFCVPPRERLFNIMTGRDVPDNVRDDPVDCQKIGKNGVRSLLMGALKTRTGLIDQSAFRAIATKTMIWRKDDKLLELRRNRDLFGRLLYISAQHNIDLARVFTYHLVPAPPTLSHVDGTPNKTDKSKLMNKQESLADSTDPTAVDITFLDAFFYFIRCRIYLTHMSSTVKAAFFRFISVEWRNQPNVEIIRQHHVCLALDEICFLYRAIDGEVRCQYVPTYHCQHEEADHNSYLKSPPYTHVMSQLGNQDEKYSDVMLTIESFVCALYGYLKDIDVDKFRNNMFRLKYVPQQEQDPLLKITGMNPSTMLQYHSMLVNKVKRANFVSAMWKKACTRQPVIISLVDNGWLGGTFPDMEYPDTTDRQTLMNPYVL</sequence>
<keyword evidence="2" id="KW-1185">Reference proteome</keyword>
<reference evidence="1" key="1">
    <citation type="journal article" date="2023" name="Mol. Biol. Evol.">
        <title>Third-Generation Sequencing Reveals the Adaptive Role of the Epigenome in Three Deep-Sea Polychaetes.</title>
        <authorList>
            <person name="Perez M."/>
            <person name="Aroh O."/>
            <person name="Sun Y."/>
            <person name="Lan Y."/>
            <person name="Juniper S.K."/>
            <person name="Young C.R."/>
            <person name="Angers B."/>
            <person name="Qian P.Y."/>
        </authorList>
    </citation>
    <scope>NUCLEOTIDE SEQUENCE</scope>
    <source>
        <strain evidence="1">P08H-3</strain>
    </source>
</reference>
<proteinExistence type="predicted"/>
<dbReference type="PANTHER" id="PTHR46704">
    <property type="entry name" value="CXC DOMAIN-CONTAINING PROTEIN-RELATED"/>
    <property type="match status" value="1"/>
</dbReference>
<dbReference type="Proteomes" id="UP001208570">
    <property type="component" value="Unassembled WGS sequence"/>
</dbReference>
<organism evidence="1 2">
    <name type="scientific">Paralvinella palmiformis</name>
    <dbReference type="NCBI Taxonomy" id="53620"/>
    <lineage>
        <taxon>Eukaryota</taxon>
        <taxon>Metazoa</taxon>
        <taxon>Spiralia</taxon>
        <taxon>Lophotrochozoa</taxon>
        <taxon>Annelida</taxon>
        <taxon>Polychaeta</taxon>
        <taxon>Sedentaria</taxon>
        <taxon>Canalipalpata</taxon>
        <taxon>Terebellida</taxon>
        <taxon>Terebelliformia</taxon>
        <taxon>Alvinellidae</taxon>
        <taxon>Paralvinella</taxon>
    </lineage>
</organism>
<accession>A0AAD9IQW2</accession>
<dbReference type="AlphaFoldDB" id="A0AAD9IQW2"/>